<reference evidence="1 2" key="1">
    <citation type="submission" date="2018-02" db="EMBL/GenBank/DDBJ databases">
        <title>The genomes of Aspergillus section Nigri reveals drivers in fungal speciation.</title>
        <authorList>
            <consortium name="DOE Joint Genome Institute"/>
            <person name="Vesth T.C."/>
            <person name="Nybo J."/>
            <person name="Theobald S."/>
            <person name="Brandl J."/>
            <person name="Frisvad J.C."/>
            <person name="Nielsen K.F."/>
            <person name="Lyhne E.K."/>
            <person name="Kogle M.E."/>
            <person name="Kuo A."/>
            <person name="Riley R."/>
            <person name="Clum A."/>
            <person name="Nolan M."/>
            <person name="Lipzen A."/>
            <person name="Salamov A."/>
            <person name="Henrissat B."/>
            <person name="Wiebenga A."/>
            <person name="De vries R.P."/>
            <person name="Grigoriev I.V."/>
            <person name="Mortensen U.H."/>
            <person name="Andersen M.R."/>
            <person name="Baker S.E."/>
        </authorList>
    </citation>
    <scope>NUCLEOTIDE SEQUENCE [LARGE SCALE GENOMIC DNA]</scope>
    <source>
        <strain evidence="1 2">CBS 115571</strain>
    </source>
</reference>
<proteinExistence type="predicted"/>
<accession>A0A2V5GVF6</accession>
<organism evidence="1 2">
    <name type="scientific">Aspergillus violaceofuscus (strain CBS 115571)</name>
    <dbReference type="NCBI Taxonomy" id="1450538"/>
    <lineage>
        <taxon>Eukaryota</taxon>
        <taxon>Fungi</taxon>
        <taxon>Dikarya</taxon>
        <taxon>Ascomycota</taxon>
        <taxon>Pezizomycotina</taxon>
        <taxon>Eurotiomycetes</taxon>
        <taxon>Eurotiomycetidae</taxon>
        <taxon>Eurotiales</taxon>
        <taxon>Aspergillaceae</taxon>
        <taxon>Aspergillus</taxon>
    </lineage>
</organism>
<gene>
    <name evidence="1" type="ORF">BO99DRAFT_261400</name>
</gene>
<dbReference type="AlphaFoldDB" id="A0A2V5GVF6"/>
<evidence type="ECO:0000313" key="1">
    <source>
        <dbReference type="EMBL" id="PYI15208.1"/>
    </source>
</evidence>
<sequence>MRDLITLVRLSPVCTAQKAPSRFMYSGGVRWGWREDINNGLLYPILASSFLSSGSFAQSPSPSRSTGNGRTSFADLRRSFCLLMHVAPNRVNPKTRRPARQSLRV</sequence>
<evidence type="ECO:0000313" key="2">
    <source>
        <dbReference type="Proteomes" id="UP000249829"/>
    </source>
</evidence>
<name>A0A2V5GVF6_ASPV1</name>
<keyword evidence="2" id="KW-1185">Reference proteome</keyword>
<dbReference type="EMBL" id="KZ825191">
    <property type="protein sequence ID" value="PYI15208.1"/>
    <property type="molecule type" value="Genomic_DNA"/>
</dbReference>
<protein>
    <submittedName>
        <fullName evidence="1">Uncharacterized protein</fullName>
    </submittedName>
</protein>
<dbReference type="Proteomes" id="UP000249829">
    <property type="component" value="Unassembled WGS sequence"/>
</dbReference>